<dbReference type="RefSeq" id="WP_379294006.1">
    <property type="nucleotide sequence ID" value="NZ_JBHTKX010000004.1"/>
</dbReference>
<proteinExistence type="predicted"/>
<keyword evidence="3" id="KW-1185">Reference proteome</keyword>
<organism evidence="2 3">
    <name type="scientific">Paenibacillus provencensis</name>
    <dbReference type="NCBI Taxonomy" id="441151"/>
    <lineage>
        <taxon>Bacteria</taxon>
        <taxon>Bacillati</taxon>
        <taxon>Bacillota</taxon>
        <taxon>Bacilli</taxon>
        <taxon>Bacillales</taxon>
        <taxon>Paenibacillaceae</taxon>
        <taxon>Paenibacillus</taxon>
    </lineage>
</organism>
<dbReference type="Pfam" id="PF00581">
    <property type="entry name" value="Rhodanese"/>
    <property type="match status" value="1"/>
</dbReference>
<dbReference type="InterPro" id="IPR001763">
    <property type="entry name" value="Rhodanese-like_dom"/>
</dbReference>
<evidence type="ECO:0000259" key="1">
    <source>
        <dbReference type="PROSITE" id="PS50206"/>
    </source>
</evidence>
<evidence type="ECO:0000313" key="3">
    <source>
        <dbReference type="Proteomes" id="UP001597169"/>
    </source>
</evidence>
<dbReference type="SUPFAM" id="SSF52821">
    <property type="entry name" value="Rhodanese/Cell cycle control phosphatase"/>
    <property type="match status" value="1"/>
</dbReference>
<dbReference type="Proteomes" id="UP001597169">
    <property type="component" value="Unassembled WGS sequence"/>
</dbReference>
<dbReference type="Gene3D" id="3.40.250.10">
    <property type="entry name" value="Rhodanese-like domain"/>
    <property type="match status" value="1"/>
</dbReference>
<dbReference type="CDD" id="cd00158">
    <property type="entry name" value="RHOD"/>
    <property type="match status" value="1"/>
</dbReference>
<dbReference type="InterPro" id="IPR036873">
    <property type="entry name" value="Rhodanese-like_dom_sf"/>
</dbReference>
<reference evidence="3" key="1">
    <citation type="journal article" date="2019" name="Int. J. Syst. Evol. Microbiol.">
        <title>The Global Catalogue of Microorganisms (GCM) 10K type strain sequencing project: providing services to taxonomists for standard genome sequencing and annotation.</title>
        <authorList>
            <consortium name="The Broad Institute Genomics Platform"/>
            <consortium name="The Broad Institute Genome Sequencing Center for Infectious Disease"/>
            <person name="Wu L."/>
            <person name="Ma J."/>
        </authorList>
    </citation>
    <scope>NUCLEOTIDE SEQUENCE [LARGE SCALE GENOMIC DNA]</scope>
    <source>
        <strain evidence="3">CCUG 53519</strain>
    </source>
</reference>
<dbReference type="EMBL" id="JBHTKX010000004">
    <property type="protein sequence ID" value="MFD1130599.1"/>
    <property type="molecule type" value="Genomic_DNA"/>
</dbReference>
<name>A0ABW3PTJ5_9BACL</name>
<comment type="caution">
    <text evidence="2">The sequence shown here is derived from an EMBL/GenBank/DDBJ whole genome shotgun (WGS) entry which is preliminary data.</text>
</comment>
<dbReference type="PROSITE" id="PS50206">
    <property type="entry name" value="RHODANESE_3"/>
    <property type="match status" value="1"/>
</dbReference>
<protein>
    <submittedName>
        <fullName evidence="2">Rhodanese-like domain-containing protein</fullName>
    </submittedName>
</protein>
<accession>A0ABW3PTJ5</accession>
<sequence>MLHIAVNIIGLLLVSGIARGWLPVKGLTFMTEHQFFDRIKSADVQVVDIRDPIDHEQEHHPDAINIYLGRLPYLYKKELDKGSEIMIISTSKSTIRKAARILNKAGYNSLFGVLWIGKNDSKSKEGQTKANISVVS</sequence>
<feature type="domain" description="Rhodanese" evidence="1">
    <location>
        <begin position="40"/>
        <end position="124"/>
    </location>
</feature>
<gene>
    <name evidence="2" type="ORF">ACFQ3J_20865</name>
</gene>
<evidence type="ECO:0000313" key="2">
    <source>
        <dbReference type="EMBL" id="MFD1130599.1"/>
    </source>
</evidence>